<evidence type="ECO:0000256" key="6">
    <source>
        <dbReference type="ARBA" id="ARBA00022679"/>
    </source>
</evidence>
<evidence type="ECO:0000256" key="2">
    <source>
        <dbReference type="ARBA" id="ARBA00006376"/>
    </source>
</evidence>
<accession>A0ABP6QHT6</accession>
<dbReference type="InterPro" id="IPR001085">
    <property type="entry name" value="Ser_HO-MeTrfase"/>
</dbReference>
<dbReference type="Gene3D" id="3.90.1150.10">
    <property type="entry name" value="Aspartate Aminotransferase, domain 1"/>
    <property type="match status" value="1"/>
</dbReference>
<proteinExistence type="inferred from homology"/>
<dbReference type="InterPro" id="IPR015424">
    <property type="entry name" value="PyrdxlP-dep_Trfase"/>
</dbReference>
<evidence type="ECO:0000256" key="5">
    <source>
        <dbReference type="ARBA" id="ARBA00022605"/>
    </source>
</evidence>
<feature type="binding site" evidence="8">
    <location>
        <begin position="126"/>
        <end position="128"/>
    </location>
    <ligand>
        <name>(6S)-5,6,7,8-tetrahydrofolate</name>
        <dbReference type="ChEBI" id="CHEBI:57453"/>
    </ligand>
</feature>
<keyword evidence="4 8" id="KW-0554">One-carbon metabolism</keyword>
<evidence type="ECO:0000256" key="4">
    <source>
        <dbReference type="ARBA" id="ARBA00022563"/>
    </source>
</evidence>
<dbReference type="InterPro" id="IPR019798">
    <property type="entry name" value="Ser_HO-MeTrfase_PLP_BS"/>
</dbReference>
<dbReference type="InterPro" id="IPR015422">
    <property type="entry name" value="PyrdxlP-dep_Trfase_small"/>
</dbReference>
<dbReference type="EC" id="2.1.2.1" evidence="8"/>
<dbReference type="CDD" id="cd00378">
    <property type="entry name" value="SHMT"/>
    <property type="match status" value="1"/>
</dbReference>
<gene>
    <name evidence="8" type="primary">glyA</name>
    <name evidence="10" type="ORF">GCM10010468_63310</name>
</gene>
<comment type="subunit">
    <text evidence="8">Homodimer.</text>
</comment>
<feature type="site" description="Plays an important role in substrate specificity" evidence="8">
    <location>
        <position position="230"/>
    </location>
</feature>
<dbReference type="InterPro" id="IPR049943">
    <property type="entry name" value="Ser_HO-MeTrfase-like"/>
</dbReference>
<evidence type="ECO:0000256" key="7">
    <source>
        <dbReference type="ARBA" id="ARBA00022898"/>
    </source>
</evidence>
<dbReference type="EMBL" id="BAAAUV010000022">
    <property type="protein sequence ID" value="GAA3231880.1"/>
    <property type="molecule type" value="Genomic_DNA"/>
</dbReference>
<evidence type="ECO:0000256" key="3">
    <source>
        <dbReference type="ARBA" id="ARBA00022490"/>
    </source>
</evidence>
<evidence type="ECO:0000313" key="11">
    <source>
        <dbReference type="Proteomes" id="UP001501237"/>
    </source>
</evidence>
<feature type="binding site" evidence="8">
    <location>
        <position position="246"/>
    </location>
    <ligand>
        <name>(6S)-5,6,7,8-tetrahydrofolate</name>
        <dbReference type="ChEBI" id="CHEBI:57453"/>
    </ligand>
</feature>
<comment type="catalytic activity">
    <reaction evidence="8">
        <text>(6R)-5,10-methylene-5,6,7,8-tetrahydrofolate + glycine + H2O = (6S)-5,6,7,8-tetrahydrofolate + L-serine</text>
        <dbReference type="Rhea" id="RHEA:15481"/>
        <dbReference type="ChEBI" id="CHEBI:15377"/>
        <dbReference type="ChEBI" id="CHEBI:15636"/>
        <dbReference type="ChEBI" id="CHEBI:33384"/>
        <dbReference type="ChEBI" id="CHEBI:57305"/>
        <dbReference type="ChEBI" id="CHEBI:57453"/>
        <dbReference type="EC" id="2.1.2.1"/>
    </reaction>
</comment>
<keyword evidence="5 8" id="KW-0028">Amino-acid biosynthesis</keyword>
<sequence length="419" mass="44355">MHQPTIPTLTAADPELAALVEGEAKRQHDKIRLIASENYVSRAVLEATGTVLTNKYSEGYPGRRYYEGQQFVDPIETLAIERAKALFGADHANVQPYSGSPANLAAYLAFLRPGETVMGMSLPMGGHLTHGWPVSATGKWFSAVRYGVRADTGRVDLDEVRDLARKERPKVIFCGGTAVPRTIDFPAFAEIAREVDAVLVADIAHIAGLIAGGAHPSPVGHADVMTTTTHKTLRGPRGAMIMTTAEHASAIDKAVFPGLQGGPHNHTTAAIAVALKEASTEAFAAYAHQIVANAKALAEALTARGFDLVSGGTDNHLILIDLTGKKVAGKPAAQALDRAGIELNYNTVPFDPRKPFDPSGLRLGTAAITTRGLTETHMPQLAAWIDEAVAAADAPERLDRIAADIAALLDGFPMPGYTA</sequence>
<comment type="caution">
    <text evidence="8">Lacks conserved residue(s) required for the propagation of feature annotation.</text>
</comment>
<dbReference type="PANTHER" id="PTHR11680">
    <property type="entry name" value="SERINE HYDROXYMETHYLTRANSFERASE"/>
    <property type="match status" value="1"/>
</dbReference>
<evidence type="ECO:0000313" key="10">
    <source>
        <dbReference type="EMBL" id="GAA3231880.1"/>
    </source>
</evidence>
<dbReference type="NCBIfam" id="NF000586">
    <property type="entry name" value="PRK00011.1"/>
    <property type="match status" value="1"/>
</dbReference>
<feature type="modified residue" description="N6-(pyridoxal phosphate)lysine" evidence="8">
    <location>
        <position position="231"/>
    </location>
</feature>
<reference evidence="11" key="1">
    <citation type="journal article" date="2019" name="Int. J. Syst. Evol. Microbiol.">
        <title>The Global Catalogue of Microorganisms (GCM) 10K type strain sequencing project: providing services to taxonomists for standard genome sequencing and annotation.</title>
        <authorList>
            <consortium name="The Broad Institute Genomics Platform"/>
            <consortium name="The Broad Institute Genome Sequencing Center for Infectious Disease"/>
            <person name="Wu L."/>
            <person name="Ma J."/>
        </authorList>
    </citation>
    <scope>NUCLEOTIDE SEQUENCE [LARGE SCALE GENOMIC DNA]</scope>
    <source>
        <strain evidence="11">JCM 9377</strain>
    </source>
</reference>
<comment type="similarity">
    <text evidence="2 8">Belongs to the SHMT family.</text>
</comment>
<dbReference type="InterPro" id="IPR015421">
    <property type="entry name" value="PyrdxlP-dep_Trfase_major"/>
</dbReference>
<keyword evidence="7 8" id="KW-0663">Pyridoxal phosphate</keyword>
<dbReference type="PANTHER" id="PTHR11680:SF50">
    <property type="entry name" value="SERINE HYDROXYMETHYLTRANSFERASE"/>
    <property type="match status" value="1"/>
</dbReference>
<dbReference type="RefSeq" id="WP_344835613.1">
    <property type="nucleotide sequence ID" value="NZ_BAAAUV010000022.1"/>
</dbReference>
<keyword evidence="11" id="KW-1185">Reference proteome</keyword>
<dbReference type="Proteomes" id="UP001501237">
    <property type="component" value="Unassembled WGS sequence"/>
</dbReference>
<comment type="cofactor">
    <cofactor evidence="1 8">
        <name>pyridoxal 5'-phosphate</name>
        <dbReference type="ChEBI" id="CHEBI:597326"/>
    </cofactor>
</comment>
<dbReference type="Pfam" id="PF00464">
    <property type="entry name" value="SHMT"/>
    <property type="match status" value="1"/>
</dbReference>
<keyword evidence="3 8" id="KW-0963">Cytoplasm</keyword>
<evidence type="ECO:0000256" key="1">
    <source>
        <dbReference type="ARBA" id="ARBA00001933"/>
    </source>
</evidence>
<comment type="caution">
    <text evidence="10">The sequence shown here is derived from an EMBL/GenBank/DDBJ whole genome shotgun (WGS) entry which is preliminary data.</text>
</comment>
<dbReference type="Gene3D" id="3.40.640.10">
    <property type="entry name" value="Type I PLP-dependent aspartate aminotransferase-like (Major domain)"/>
    <property type="match status" value="1"/>
</dbReference>
<feature type="domain" description="Serine hydroxymethyltransferase-like" evidence="9">
    <location>
        <begin position="10"/>
        <end position="385"/>
    </location>
</feature>
<protein>
    <recommendedName>
        <fullName evidence="8">Serine hydroxymethyltransferase</fullName>
        <shortName evidence="8">SHMT</shortName>
        <shortName evidence="8">Serine methylase</shortName>
        <ecNumber evidence="8">2.1.2.1</ecNumber>
    </recommendedName>
</protein>
<comment type="function">
    <text evidence="8">Catalyzes the reversible interconversion of serine and glycine with tetrahydrofolate (THF) serving as the one-carbon carrier. This reaction serves as the major source of one-carbon groups required for the biosynthesis of purines, thymidylate, methionine, and other important biomolecules. Also exhibits THF-independent aldolase activity toward beta-hydroxyamino acids, producing glycine and aldehydes, via a retro-aldol mechanism.</text>
</comment>
<dbReference type="SUPFAM" id="SSF53383">
    <property type="entry name" value="PLP-dependent transferases"/>
    <property type="match status" value="1"/>
</dbReference>
<comment type="pathway">
    <text evidence="8">Amino-acid biosynthesis; glycine biosynthesis; glycine from L-serine: step 1/1.</text>
</comment>
<dbReference type="PROSITE" id="PS00096">
    <property type="entry name" value="SHMT"/>
    <property type="match status" value="1"/>
</dbReference>
<feature type="binding site" evidence="8">
    <location>
        <position position="122"/>
    </location>
    <ligand>
        <name>(6S)-5,6,7,8-tetrahydrofolate</name>
        <dbReference type="ChEBI" id="CHEBI:57453"/>
    </ligand>
</feature>
<dbReference type="PIRSF" id="PIRSF000412">
    <property type="entry name" value="SHMT"/>
    <property type="match status" value="1"/>
</dbReference>
<comment type="pathway">
    <text evidence="8">One-carbon metabolism; tetrahydrofolate interconversion.</text>
</comment>
<dbReference type="HAMAP" id="MF_00051">
    <property type="entry name" value="SHMT"/>
    <property type="match status" value="1"/>
</dbReference>
<dbReference type="InterPro" id="IPR039429">
    <property type="entry name" value="SHMT-like_dom"/>
</dbReference>
<comment type="subcellular location">
    <subcellularLocation>
        <location evidence="8">Cytoplasm</location>
    </subcellularLocation>
</comment>
<organism evidence="10 11">
    <name type="scientific">Actinocorallia longicatena</name>
    <dbReference type="NCBI Taxonomy" id="111803"/>
    <lineage>
        <taxon>Bacteria</taxon>
        <taxon>Bacillati</taxon>
        <taxon>Actinomycetota</taxon>
        <taxon>Actinomycetes</taxon>
        <taxon>Streptosporangiales</taxon>
        <taxon>Thermomonosporaceae</taxon>
        <taxon>Actinocorallia</taxon>
    </lineage>
</organism>
<name>A0ABP6QHT6_9ACTN</name>
<evidence type="ECO:0000256" key="8">
    <source>
        <dbReference type="HAMAP-Rule" id="MF_00051"/>
    </source>
</evidence>
<keyword evidence="6 8" id="KW-0808">Transferase</keyword>
<evidence type="ECO:0000259" key="9">
    <source>
        <dbReference type="Pfam" id="PF00464"/>
    </source>
</evidence>